<dbReference type="Pfam" id="PF07224">
    <property type="entry name" value="Chlorophyllase"/>
    <property type="match status" value="1"/>
</dbReference>
<keyword evidence="3" id="KW-0443">Lipid metabolism</keyword>
<dbReference type="PANTHER" id="PTHR10272">
    <property type="entry name" value="PLATELET-ACTIVATING FACTOR ACETYLHYDROLASE"/>
    <property type="match status" value="1"/>
</dbReference>
<dbReference type="RefSeq" id="WP_229755367.1">
    <property type="nucleotide sequence ID" value="NZ_BMHT01000007.1"/>
</dbReference>
<evidence type="ECO:0000256" key="1">
    <source>
        <dbReference type="ARBA" id="ARBA00022801"/>
    </source>
</evidence>
<dbReference type="Proteomes" id="UP000632273">
    <property type="component" value="Unassembled WGS sequence"/>
</dbReference>
<proteinExistence type="predicted"/>
<gene>
    <name evidence="4" type="ORF">GCM10011383_36760</name>
</gene>
<dbReference type="InterPro" id="IPR016986">
    <property type="entry name" value="UCP031982_abhydr"/>
</dbReference>
<evidence type="ECO:0000256" key="2">
    <source>
        <dbReference type="ARBA" id="ARBA00022963"/>
    </source>
</evidence>
<dbReference type="PIRSF" id="PIRSF031982">
    <property type="entry name" value="UCP031982_abhydr"/>
    <property type="match status" value="1"/>
</dbReference>
<dbReference type="PANTHER" id="PTHR10272:SF0">
    <property type="entry name" value="PLATELET-ACTIVATING FACTOR ACETYLHYDROLASE"/>
    <property type="match status" value="1"/>
</dbReference>
<dbReference type="Gene3D" id="3.40.50.1820">
    <property type="entry name" value="alpha/beta hydrolase"/>
    <property type="match status" value="1"/>
</dbReference>
<reference evidence="5" key="1">
    <citation type="journal article" date="2019" name="Int. J. Syst. Evol. Microbiol.">
        <title>The Global Catalogue of Microorganisms (GCM) 10K type strain sequencing project: providing services to taxonomists for standard genome sequencing and annotation.</title>
        <authorList>
            <consortium name="The Broad Institute Genomics Platform"/>
            <consortium name="The Broad Institute Genome Sequencing Center for Infectious Disease"/>
            <person name="Wu L."/>
            <person name="Ma J."/>
        </authorList>
    </citation>
    <scope>NUCLEOTIDE SEQUENCE [LARGE SCALE GENOMIC DNA]</scope>
    <source>
        <strain evidence="5">CGMCC 1.15197</strain>
    </source>
</reference>
<accession>A0ABQ1UL75</accession>
<sequence>MSDFVGYCTVDVHDSALAVTFPVLVFYPTSTPGQVEKLGSYPLNVALDAPLKAGPFPLILISHGTGSTPLVYRSLAYYLAQNGFVVGLPEHPFNNRDNDAWAGTMQNLAARPRHIPLTIDHFFDEPRFAPALKPASVGLIGHSLGGYTVLALAGGQPMVGPPHTPDGQWHAVPVPAPDPRVAALVLLAPAVSWFSPAGTLRQVRLPILLLVGEKDEHIPPTNAQIVLRGVPDLGKVQHRVVANAGHFSFLSPFPKTRVSPAFPPSQDPPGFDREHFHAELNAEVLAFLRREV</sequence>
<keyword evidence="1" id="KW-0378">Hydrolase</keyword>
<evidence type="ECO:0000313" key="5">
    <source>
        <dbReference type="Proteomes" id="UP000632273"/>
    </source>
</evidence>
<dbReference type="InterPro" id="IPR017395">
    <property type="entry name" value="Chlorophyllase-like"/>
</dbReference>
<evidence type="ECO:0000313" key="4">
    <source>
        <dbReference type="EMBL" id="GGF21770.1"/>
    </source>
</evidence>
<comment type="caution">
    <text evidence="4">The sequence shown here is derived from an EMBL/GenBank/DDBJ whole genome shotgun (WGS) entry which is preliminary data.</text>
</comment>
<evidence type="ECO:0000256" key="3">
    <source>
        <dbReference type="ARBA" id="ARBA00023098"/>
    </source>
</evidence>
<protein>
    <recommendedName>
        <fullName evidence="6">Alpha/beta hydrolase</fullName>
    </recommendedName>
</protein>
<evidence type="ECO:0008006" key="6">
    <source>
        <dbReference type="Google" id="ProtNLM"/>
    </source>
</evidence>
<dbReference type="SUPFAM" id="SSF53474">
    <property type="entry name" value="alpha/beta-Hydrolases"/>
    <property type="match status" value="1"/>
</dbReference>
<dbReference type="InterPro" id="IPR029058">
    <property type="entry name" value="AB_hydrolase_fold"/>
</dbReference>
<name>A0ABQ1UL75_9BACT</name>
<keyword evidence="5" id="KW-1185">Reference proteome</keyword>
<dbReference type="EMBL" id="BMHT01000007">
    <property type="protein sequence ID" value="GGF21770.1"/>
    <property type="molecule type" value="Genomic_DNA"/>
</dbReference>
<organism evidence="4 5">
    <name type="scientific">Hymenobacter cavernae</name>
    <dbReference type="NCBI Taxonomy" id="2044852"/>
    <lineage>
        <taxon>Bacteria</taxon>
        <taxon>Pseudomonadati</taxon>
        <taxon>Bacteroidota</taxon>
        <taxon>Cytophagia</taxon>
        <taxon>Cytophagales</taxon>
        <taxon>Hymenobacteraceae</taxon>
        <taxon>Hymenobacter</taxon>
    </lineage>
</organism>
<keyword evidence="2" id="KW-0442">Lipid degradation</keyword>